<evidence type="ECO:0000256" key="8">
    <source>
        <dbReference type="ARBA" id="ARBA00022989"/>
    </source>
</evidence>
<evidence type="ECO:0000256" key="10">
    <source>
        <dbReference type="SAM" id="MobiDB-lite"/>
    </source>
</evidence>
<gene>
    <name evidence="13" type="ORF">BXP70_02845</name>
</gene>
<keyword evidence="14" id="KW-1185">Reference proteome</keyword>
<comment type="caution">
    <text evidence="13">The sequence shown here is derived from an EMBL/GenBank/DDBJ whole genome shotgun (WGS) entry which is preliminary data.</text>
</comment>
<evidence type="ECO:0000256" key="3">
    <source>
        <dbReference type="ARBA" id="ARBA00022448"/>
    </source>
</evidence>
<dbReference type="PANTHER" id="PTHR33446:SF2">
    <property type="entry name" value="PROTEIN TONB"/>
    <property type="match status" value="1"/>
</dbReference>
<evidence type="ECO:0000256" key="2">
    <source>
        <dbReference type="ARBA" id="ARBA00006555"/>
    </source>
</evidence>
<dbReference type="Pfam" id="PF03544">
    <property type="entry name" value="TonB_C"/>
    <property type="match status" value="1"/>
</dbReference>
<dbReference type="Gene3D" id="2.60.40.1120">
    <property type="entry name" value="Carboxypeptidase-like, regulatory domain"/>
    <property type="match status" value="1"/>
</dbReference>
<dbReference type="InterPro" id="IPR051045">
    <property type="entry name" value="TonB-dependent_transducer"/>
</dbReference>
<dbReference type="PANTHER" id="PTHR33446">
    <property type="entry name" value="PROTEIN TONB-RELATED"/>
    <property type="match status" value="1"/>
</dbReference>
<dbReference type="InterPro" id="IPR008969">
    <property type="entry name" value="CarboxyPept-like_regulatory"/>
</dbReference>
<dbReference type="InterPro" id="IPR027383">
    <property type="entry name" value="Znf_put"/>
</dbReference>
<evidence type="ECO:0000256" key="4">
    <source>
        <dbReference type="ARBA" id="ARBA00022475"/>
    </source>
</evidence>
<dbReference type="EMBL" id="MTSE01000001">
    <property type="protein sequence ID" value="OUJ76218.1"/>
    <property type="molecule type" value="Genomic_DNA"/>
</dbReference>
<dbReference type="InterPro" id="IPR006260">
    <property type="entry name" value="TonB/TolA_C"/>
</dbReference>
<dbReference type="NCBIfam" id="TIGR01352">
    <property type="entry name" value="tonB_Cterm"/>
    <property type="match status" value="1"/>
</dbReference>
<keyword evidence="9 11" id="KW-0472">Membrane</keyword>
<comment type="subcellular location">
    <subcellularLocation>
        <location evidence="1">Cell inner membrane</location>
        <topology evidence="1">Single-pass membrane protein</topology>
        <orientation evidence="1">Periplasmic side</orientation>
    </subcellularLocation>
</comment>
<evidence type="ECO:0000313" key="14">
    <source>
        <dbReference type="Proteomes" id="UP000194873"/>
    </source>
</evidence>
<evidence type="ECO:0000313" key="13">
    <source>
        <dbReference type="EMBL" id="OUJ76218.1"/>
    </source>
</evidence>
<dbReference type="Gene3D" id="1.10.10.1320">
    <property type="entry name" value="Anti-sigma factor, zinc-finger domain"/>
    <property type="match status" value="1"/>
</dbReference>
<dbReference type="InterPro" id="IPR037682">
    <property type="entry name" value="TonB_C"/>
</dbReference>
<evidence type="ECO:0000259" key="12">
    <source>
        <dbReference type="PROSITE" id="PS52015"/>
    </source>
</evidence>
<keyword evidence="5" id="KW-0997">Cell inner membrane</keyword>
<evidence type="ECO:0000256" key="7">
    <source>
        <dbReference type="ARBA" id="ARBA00022927"/>
    </source>
</evidence>
<dbReference type="RefSeq" id="WP_086592477.1">
    <property type="nucleotide sequence ID" value="NZ_MTSE01000001.1"/>
</dbReference>
<name>A0A243WJZ3_9BACT</name>
<evidence type="ECO:0000256" key="5">
    <source>
        <dbReference type="ARBA" id="ARBA00022519"/>
    </source>
</evidence>
<dbReference type="GO" id="GO:0015031">
    <property type="term" value="P:protein transport"/>
    <property type="evidence" value="ECO:0007669"/>
    <property type="project" value="UniProtKB-KW"/>
</dbReference>
<dbReference type="InterPro" id="IPR041916">
    <property type="entry name" value="Anti_sigma_zinc_sf"/>
</dbReference>
<dbReference type="Gene3D" id="3.30.1150.10">
    <property type="match status" value="1"/>
</dbReference>
<accession>A0A243WJZ3</accession>
<evidence type="ECO:0000256" key="1">
    <source>
        <dbReference type="ARBA" id="ARBA00004383"/>
    </source>
</evidence>
<organism evidence="13 14">
    <name type="scientific">Hymenobacter crusticola</name>
    <dbReference type="NCBI Taxonomy" id="1770526"/>
    <lineage>
        <taxon>Bacteria</taxon>
        <taxon>Pseudomonadati</taxon>
        <taxon>Bacteroidota</taxon>
        <taxon>Cytophagia</taxon>
        <taxon>Cytophagales</taxon>
        <taxon>Hymenobacteraceae</taxon>
        <taxon>Hymenobacter</taxon>
    </lineage>
</organism>
<dbReference type="GO" id="GO:0098797">
    <property type="term" value="C:plasma membrane protein complex"/>
    <property type="evidence" value="ECO:0007669"/>
    <property type="project" value="TreeGrafter"/>
</dbReference>
<feature type="compositionally biased region" description="Low complexity" evidence="10">
    <location>
        <begin position="165"/>
        <end position="189"/>
    </location>
</feature>
<feature type="domain" description="TonB C-terminal" evidence="12">
    <location>
        <begin position="374"/>
        <end position="464"/>
    </location>
</feature>
<dbReference type="GO" id="GO:0031992">
    <property type="term" value="F:energy transducer activity"/>
    <property type="evidence" value="ECO:0007669"/>
    <property type="project" value="TreeGrafter"/>
</dbReference>
<keyword evidence="3" id="KW-0813">Transport</keyword>
<evidence type="ECO:0000256" key="11">
    <source>
        <dbReference type="SAM" id="Phobius"/>
    </source>
</evidence>
<proteinExistence type="inferred from homology"/>
<reference evidence="13 14" key="1">
    <citation type="submission" date="2017-01" db="EMBL/GenBank/DDBJ databases">
        <title>A new Hymenobacter.</title>
        <authorList>
            <person name="Liang Y."/>
            <person name="Feng F."/>
        </authorList>
    </citation>
    <scope>NUCLEOTIDE SEQUENCE [LARGE SCALE GENOMIC DNA]</scope>
    <source>
        <strain evidence="13">MIMBbqt21</strain>
    </source>
</reference>
<feature type="transmembrane region" description="Helical" evidence="11">
    <location>
        <begin position="96"/>
        <end position="116"/>
    </location>
</feature>
<feature type="region of interest" description="Disordered" evidence="10">
    <location>
        <begin position="150"/>
        <end position="194"/>
    </location>
</feature>
<keyword evidence="4" id="KW-1003">Cell membrane</keyword>
<sequence>MRPANPSPSSSLPAQSGGHLPLALLRQYVAGTLTPASQHEVEAHTLACPYCAEILEGLSVTDLATTDKALSQLQLRLRSRLEQEEPRQAPIAWQRLSTIAAAVLLFVLVGTVGWLGRQKFKTRHSTREVATVTVRPSAQPADAPLATPEVAPTLEAPSPPPPAAPEVAMAPSSAAASRSYSARRSAKPATSGEAALMKASRLQTVADSISTEPKDMVAQASAPNSVGIPDSVAAPLTGTVAGVAVSKAPRSPAARFGQITTSVRRTTQFVTGRITDQQGQALPGVTVTVKDTKLGTSTGPDGTFSLVVPKDKKSLTISSIGYETQEKKLANDTTLTLALAADTRALNEVVTIGYGSKRKSKMPTPPPVAAMPVGGFPAFDEYLKKNLKYPEEAESKHLEGTVRLEFTVTPEGKIENLKVTDGLSEECDAEAKRLVQEGPAWRPAIIKGRPAAQKVKVNVPFTVK</sequence>
<dbReference type="Pfam" id="PF13490">
    <property type="entry name" value="zf-HC2"/>
    <property type="match status" value="1"/>
</dbReference>
<keyword evidence="6 11" id="KW-0812">Transmembrane</keyword>
<dbReference type="GO" id="GO:0055085">
    <property type="term" value="P:transmembrane transport"/>
    <property type="evidence" value="ECO:0007669"/>
    <property type="project" value="InterPro"/>
</dbReference>
<protein>
    <recommendedName>
        <fullName evidence="12">TonB C-terminal domain-containing protein</fullName>
    </recommendedName>
</protein>
<dbReference type="AlphaFoldDB" id="A0A243WJZ3"/>
<dbReference type="Proteomes" id="UP000194873">
    <property type="component" value="Unassembled WGS sequence"/>
</dbReference>
<dbReference type="SUPFAM" id="SSF74653">
    <property type="entry name" value="TolA/TonB C-terminal domain"/>
    <property type="match status" value="1"/>
</dbReference>
<dbReference type="PROSITE" id="PS52015">
    <property type="entry name" value="TONB_CTD"/>
    <property type="match status" value="1"/>
</dbReference>
<keyword evidence="7" id="KW-0653">Protein transport</keyword>
<evidence type="ECO:0000256" key="9">
    <source>
        <dbReference type="ARBA" id="ARBA00023136"/>
    </source>
</evidence>
<dbReference type="Pfam" id="PF13715">
    <property type="entry name" value="CarbopepD_reg_2"/>
    <property type="match status" value="1"/>
</dbReference>
<comment type="similarity">
    <text evidence="2">Belongs to the TonB family.</text>
</comment>
<dbReference type="OrthoDB" id="1112758at2"/>
<dbReference type="SUPFAM" id="SSF49464">
    <property type="entry name" value="Carboxypeptidase regulatory domain-like"/>
    <property type="match status" value="1"/>
</dbReference>
<evidence type="ECO:0000256" key="6">
    <source>
        <dbReference type="ARBA" id="ARBA00022692"/>
    </source>
</evidence>
<keyword evidence="8 11" id="KW-1133">Transmembrane helix</keyword>